<feature type="domain" description="Transglycosylase SLT" evidence="4">
    <location>
        <begin position="712"/>
        <end position="821"/>
    </location>
</feature>
<accession>A0A977KZ11</accession>
<dbReference type="SMART" id="SM00028">
    <property type="entry name" value="TPR"/>
    <property type="match status" value="5"/>
</dbReference>
<keyword evidence="1" id="KW-0732">Signal</keyword>
<feature type="compositionally biased region" description="Polar residues" evidence="2">
    <location>
        <begin position="69"/>
        <end position="81"/>
    </location>
</feature>
<dbReference type="Gene3D" id="1.10.530.10">
    <property type="match status" value="1"/>
</dbReference>
<feature type="region of interest" description="Disordered" evidence="2">
    <location>
        <begin position="38"/>
        <end position="102"/>
    </location>
</feature>
<sequence length="867" mass="98192">MPQGKFRITEKKCLKKLDNPDNSKLGSAITLDMLKDLQVPDPLNDNKESLQDQSSEMVTAAPTEVEFPTEQTLPPSETLNSPDIAPEQSPEKSPEKLGQKPTVIPDLPKFLREKHFVESSDPLPPATADNISPSVEPAKSFLAKIPKLWLIGGGLLITLLGGGLLLLPKAMDGLEQWQQSQQIKSFEQEQTQASEVLKLVDQTDTARDAKLQAIAAQPNQSLERSRARYLLANDRLKQFEGGPAVQLLENLENEYPVLAPYILLKRGRGYELSNEKIKANETWQEILQKYPHSPVTVEALYLLGKSDSKYWEQAIADYPNHPRTLDILLQKLKKEPQSLALMSQIMRSAPENPKTNPVRDQLLKEYKTELTPEDWQAIGASFWQERNFDQALLAYRKAPENAQNLYRLARSQQIKNKKAEAIQNYQLFLQKYPDHEDAPRALKRLATLVPAREGAAYLDQLIQRFPNQAPDALLQKANLLASIDAATANQALQTLLKQYSNSDAAAQYRWRMARQLADAGDLSQAWQWAQELSQQNPDSTEAPKAIFWIGKWAQQLNRPEDAKAAFENVLARYPQSYYAWRSAVLLGWQVGDFNTVRFLNPPVTATKLRPLPPAGSATFKELYQLGQDRDAIALFAAEINQSQDSQVKRPLTVEESFTDALLKISQNQYLAGINQILDLRNPTDPEQEKIWRSLRQTPEYWQTLFPFPYQSLIFNWSQKRQLNPFLVTALIRQESRFEKDIKSPVGATGLMQVMPSTAAWIAPQIKLKNYALSNPMDNVNLGTWYFDHTHKTYSNNSALAVASYNAGPGSVAKWLQQYQGSDPDGFVEKIPFAETKGYVESVFSNYWNYLRIYDPDIAQLLSRVPNQ</sequence>
<dbReference type="GO" id="GO:0004553">
    <property type="term" value="F:hydrolase activity, hydrolyzing O-glycosyl compounds"/>
    <property type="evidence" value="ECO:0007669"/>
    <property type="project" value="InterPro"/>
</dbReference>
<name>A0A977KZ11_9CYAN</name>
<dbReference type="PANTHER" id="PTHR37423:SF5">
    <property type="entry name" value="SOLUBLE LYTIC MUREIN TRANSGLYCOSYLASE"/>
    <property type="match status" value="1"/>
</dbReference>
<dbReference type="InterPro" id="IPR008258">
    <property type="entry name" value="Transglycosylase_SLT_dom_1"/>
</dbReference>
<feature type="compositionally biased region" description="Basic and acidic residues" evidence="2">
    <location>
        <begin position="89"/>
        <end position="98"/>
    </location>
</feature>
<keyword evidence="3" id="KW-1133">Transmembrane helix</keyword>
<dbReference type="InterPro" id="IPR011990">
    <property type="entry name" value="TPR-like_helical_dom_sf"/>
</dbReference>
<dbReference type="AlphaFoldDB" id="A0A977KZ11"/>
<evidence type="ECO:0000256" key="3">
    <source>
        <dbReference type="SAM" id="Phobius"/>
    </source>
</evidence>
<keyword evidence="3" id="KW-0812">Transmembrane</keyword>
<evidence type="ECO:0000313" key="5">
    <source>
        <dbReference type="EMBL" id="UXE62492.1"/>
    </source>
</evidence>
<protein>
    <submittedName>
        <fullName evidence="5">Transglycosylase SLT domain-containing protein</fullName>
    </submittedName>
</protein>
<dbReference type="GO" id="GO:0042597">
    <property type="term" value="C:periplasmic space"/>
    <property type="evidence" value="ECO:0007669"/>
    <property type="project" value="InterPro"/>
</dbReference>
<evidence type="ECO:0000256" key="2">
    <source>
        <dbReference type="SAM" id="MobiDB-lite"/>
    </source>
</evidence>
<reference evidence="5" key="1">
    <citation type="submission" date="2021-04" db="EMBL/GenBank/DDBJ databases">
        <title>Genome sequence of Woronichinia naegeliana from Washington state freshwater lake bloom.</title>
        <authorList>
            <person name="Dreher T.W."/>
        </authorList>
    </citation>
    <scope>NUCLEOTIDE SEQUENCE</scope>
    <source>
        <strain evidence="5">WA131</strain>
    </source>
</reference>
<dbReference type="Pfam" id="PF01464">
    <property type="entry name" value="SLT"/>
    <property type="match status" value="1"/>
</dbReference>
<dbReference type="InterPro" id="IPR008939">
    <property type="entry name" value="Lytic_TGlycosylase_superhlx_U"/>
</dbReference>
<feature type="transmembrane region" description="Helical" evidence="3">
    <location>
        <begin position="148"/>
        <end position="167"/>
    </location>
</feature>
<gene>
    <name evidence="5" type="ORF">KA717_06915</name>
</gene>
<dbReference type="PANTHER" id="PTHR37423">
    <property type="entry name" value="SOLUBLE LYTIC MUREIN TRANSGLYCOSYLASE-RELATED"/>
    <property type="match status" value="1"/>
</dbReference>
<keyword evidence="3" id="KW-0472">Membrane</keyword>
<dbReference type="Pfam" id="PF13174">
    <property type="entry name" value="TPR_6"/>
    <property type="match status" value="3"/>
</dbReference>
<dbReference type="Gene3D" id="1.25.40.10">
    <property type="entry name" value="Tetratricopeptide repeat domain"/>
    <property type="match status" value="3"/>
</dbReference>
<evidence type="ECO:0000256" key="1">
    <source>
        <dbReference type="ARBA" id="ARBA00022729"/>
    </source>
</evidence>
<dbReference type="EMBL" id="CP073041">
    <property type="protein sequence ID" value="UXE62492.1"/>
    <property type="molecule type" value="Genomic_DNA"/>
</dbReference>
<organism evidence="5">
    <name type="scientific">Woronichinia naegeliana WA131</name>
    <dbReference type="NCBI Taxonomy" id="2824559"/>
    <lineage>
        <taxon>Bacteria</taxon>
        <taxon>Bacillati</taxon>
        <taxon>Cyanobacteriota</taxon>
        <taxon>Cyanophyceae</taxon>
        <taxon>Synechococcales</taxon>
        <taxon>Coelosphaeriaceae</taxon>
        <taxon>Woronichinia</taxon>
    </lineage>
</organism>
<dbReference type="CDD" id="cd13401">
    <property type="entry name" value="Slt70-like"/>
    <property type="match status" value="1"/>
</dbReference>
<dbReference type="SUPFAM" id="SSF48435">
    <property type="entry name" value="Bacterial muramidases"/>
    <property type="match status" value="1"/>
</dbReference>
<dbReference type="InterPro" id="IPR023346">
    <property type="entry name" value="Lysozyme-like_dom_sf"/>
</dbReference>
<dbReference type="InterPro" id="IPR019734">
    <property type="entry name" value="TPR_rpt"/>
</dbReference>
<dbReference type="SUPFAM" id="SSF53955">
    <property type="entry name" value="Lysozyme-like"/>
    <property type="match status" value="1"/>
</dbReference>
<evidence type="ECO:0000259" key="4">
    <source>
        <dbReference type="Pfam" id="PF01464"/>
    </source>
</evidence>
<proteinExistence type="predicted"/>
<dbReference type="Proteomes" id="UP001065613">
    <property type="component" value="Chromosome"/>
</dbReference>
<dbReference type="KEGG" id="wna:KA717_06915"/>